<keyword evidence="3" id="KW-1185">Reference proteome</keyword>
<keyword evidence="1" id="KW-0472">Membrane</keyword>
<name>A0A6F8V8F6_9PROT</name>
<sequence>MQAVFSNHNFHSAAIVPFETTKLIRQLGSVPAAIAHPLQQGYTKLVSLQNRQRAELLEEITEIRGFMPLLMKQRNGIHWTHKDRRLIMKQMRSLARLSPYAVALLLPGGLLVLPLMAWWLDRRRLKRGADETTPDNERT</sequence>
<dbReference type="EMBL" id="AP022853">
    <property type="protein sequence ID" value="BCB25252.1"/>
    <property type="molecule type" value="Genomic_DNA"/>
</dbReference>
<evidence type="ECO:0000313" key="2">
    <source>
        <dbReference type="EMBL" id="BCB25252.1"/>
    </source>
</evidence>
<dbReference type="Proteomes" id="UP000502260">
    <property type="component" value="Chromosome"/>
</dbReference>
<keyword evidence="1" id="KW-1133">Transmembrane helix</keyword>
<feature type="transmembrane region" description="Helical" evidence="1">
    <location>
        <begin position="97"/>
        <end position="120"/>
    </location>
</feature>
<reference evidence="3" key="1">
    <citation type="submission" date="2020-03" db="EMBL/GenBank/DDBJ databases">
        <title>Complete genome sequence of sulfur-oxidizing bacterium skT11.</title>
        <authorList>
            <person name="Kanda M."/>
            <person name="Kojima H."/>
            <person name="Fukui M."/>
        </authorList>
    </citation>
    <scope>NUCLEOTIDE SEQUENCE [LARGE SCALE GENOMIC DNA]</scope>
    <source>
        <strain evidence="3">skT11</strain>
    </source>
</reference>
<accession>A0A6F8V8F6</accession>
<protein>
    <submittedName>
        <fullName evidence="2">Uncharacterized protein</fullName>
    </submittedName>
</protein>
<keyword evidence="1" id="KW-0812">Transmembrane</keyword>
<gene>
    <name evidence="2" type="ORF">SKTS_01380</name>
</gene>
<dbReference type="KEGG" id="slac:SKTS_01380"/>
<organism evidence="2 3">
    <name type="scientific">Sulfurimicrobium lacus</name>
    <dbReference type="NCBI Taxonomy" id="2715678"/>
    <lineage>
        <taxon>Bacteria</taxon>
        <taxon>Pseudomonadati</taxon>
        <taxon>Pseudomonadota</taxon>
        <taxon>Betaproteobacteria</taxon>
        <taxon>Nitrosomonadales</taxon>
        <taxon>Sulfuricellaceae</taxon>
        <taxon>Sulfurimicrobium</taxon>
    </lineage>
</organism>
<evidence type="ECO:0000256" key="1">
    <source>
        <dbReference type="SAM" id="Phobius"/>
    </source>
</evidence>
<evidence type="ECO:0000313" key="3">
    <source>
        <dbReference type="Proteomes" id="UP000502260"/>
    </source>
</evidence>
<proteinExistence type="predicted"/>
<dbReference type="AlphaFoldDB" id="A0A6F8V8F6"/>